<dbReference type="GO" id="GO:0004674">
    <property type="term" value="F:protein serine/threonine kinase activity"/>
    <property type="evidence" value="ECO:0007669"/>
    <property type="project" value="UniProtKB-KW"/>
</dbReference>
<keyword evidence="9" id="KW-0472">Membrane</keyword>
<dbReference type="AlphaFoldDB" id="A0A6A1UMA6"/>
<keyword evidence="14" id="KW-1185">Reference proteome</keyword>
<accession>A0A6A1UMA6</accession>
<comment type="caution">
    <text evidence="13">The sequence shown here is derived from an EMBL/GenBank/DDBJ whole genome shotgun (WGS) entry which is preliminary data.</text>
</comment>
<feature type="domain" description="Malectin-like" evidence="12">
    <location>
        <begin position="328"/>
        <end position="632"/>
    </location>
</feature>
<dbReference type="InterPro" id="IPR024788">
    <property type="entry name" value="Malectin-like_Carb-bd_dom"/>
</dbReference>
<dbReference type="PANTHER" id="PTHR34590:SF12">
    <property type="entry name" value="CARBOHYDRATE-BINDING PROTEIN OF THE ER PROTEIN"/>
    <property type="match status" value="1"/>
</dbReference>
<dbReference type="EMBL" id="RXIC02000184">
    <property type="protein sequence ID" value="KAB1200290.1"/>
    <property type="molecule type" value="Genomic_DNA"/>
</dbReference>
<gene>
    <name evidence="13" type="ORF">CJ030_MR0G007675</name>
</gene>
<keyword evidence="3" id="KW-0808">Transferase</keyword>
<dbReference type="Proteomes" id="UP000516437">
    <property type="component" value="Unassembled WGS sequence"/>
</dbReference>
<keyword evidence="4" id="KW-0812">Transmembrane</keyword>
<evidence type="ECO:0000256" key="4">
    <source>
        <dbReference type="ARBA" id="ARBA00022692"/>
    </source>
</evidence>
<dbReference type="PANTHER" id="PTHR34590">
    <property type="entry name" value="OS03G0124300 PROTEIN-RELATED"/>
    <property type="match status" value="1"/>
</dbReference>
<dbReference type="GO" id="GO:0005524">
    <property type="term" value="F:ATP binding"/>
    <property type="evidence" value="ECO:0007669"/>
    <property type="project" value="UniProtKB-KW"/>
</dbReference>
<evidence type="ECO:0000256" key="6">
    <source>
        <dbReference type="ARBA" id="ARBA00022741"/>
    </source>
</evidence>
<keyword evidence="2" id="KW-0418">Kinase</keyword>
<feature type="chain" id="PRO_5025618982" description="Malectin-like domain-containing protein" evidence="11">
    <location>
        <begin position="20"/>
        <end position="653"/>
    </location>
</feature>
<proteinExistence type="predicted"/>
<keyword evidence="7" id="KW-0067">ATP-binding</keyword>
<keyword evidence="2" id="KW-0723">Serine/threonine-protein kinase</keyword>
<evidence type="ECO:0000256" key="7">
    <source>
        <dbReference type="ARBA" id="ARBA00022840"/>
    </source>
</evidence>
<keyword evidence="10" id="KW-0325">Glycoprotein</keyword>
<feature type="signal peptide" evidence="11">
    <location>
        <begin position="1"/>
        <end position="19"/>
    </location>
</feature>
<dbReference type="FunFam" id="2.60.120.430:FF:000005">
    <property type="entry name" value="Putative receptor-like protein kinase"/>
    <property type="match status" value="1"/>
</dbReference>
<comment type="subcellular location">
    <subcellularLocation>
        <location evidence="1">Membrane</location>
        <topology evidence="1">Single-pass type I membrane protein</topology>
    </subcellularLocation>
</comment>
<evidence type="ECO:0000256" key="8">
    <source>
        <dbReference type="ARBA" id="ARBA00022989"/>
    </source>
</evidence>
<protein>
    <recommendedName>
        <fullName evidence="12">Malectin-like domain-containing protein</fullName>
    </recommendedName>
</protein>
<evidence type="ECO:0000256" key="9">
    <source>
        <dbReference type="ARBA" id="ARBA00023136"/>
    </source>
</evidence>
<evidence type="ECO:0000256" key="1">
    <source>
        <dbReference type="ARBA" id="ARBA00004479"/>
    </source>
</evidence>
<organism evidence="13 14">
    <name type="scientific">Morella rubra</name>
    <name type="common">Chinese bayberry</name>
    <dbReference type="NCBI Taxonomy" id="262757"/>
    <lineage>
        <taxon>Eukaryota</taxon>
        <taxon>Viridiplantae</taxon>
        <taxon>Streptophyta</taxon>
        <taxon>Embryophyta</taxon>
        <taxon>Tracheophyta</taxon>
        <taxon>Spermatophyta</taxon>
        <taxon>Magnoliopsida</taxon>
        <taxon>eudicotyledons</taxon>
        <taxon>Gunneridae</taxon>
        <taxon>Pentapetalae</taxon>
        <taxon>rosids</taxon>
        <taxon>fabids</taxon>
        <taxon>Fagales</taxon>
        <taxon>Myricaceae</taxon>
        <taxon>Morella</taxon>
    </lineage>
</organism>
<keyword evidence="5 11" id="KW-0732">Signal</keyword>
<evidence type="ECO:0000313" key="13">
    <source>
        <dbReference type="EMBL" id="KAB1200290.1"/>
    </source>
</evidence>
<dbReference type="OrthoDB" id="1928639at2759"/>
<evidence type="ECO:0000256" key="2">
    <source>
        <dbReference type="ARBA" id="ARBA00022527"/>
    </source>
</evidence>
<dbReference type="Pfam" id="PF12819">
    <property type="entry name" value="Malectin_like"/>
    <property type="match status" value="1"/>
</dbReference>
<name>A0A6A1UMA6_9ROSI</name>
<evidence type="ECO:0000256" key="5">
    <source>
        <dbReference type="ARBA" id="ARBA00022729"/>
    </source>
</evidence>
<evidence type="ECO:0000259" key="12">
    <source>
        <dbReference type="Pfam" id="PF12819"/>
    </source>
</evidence>
<evidence type="ECO:0000256" key="11">
    <source>
        <dbReference type="SAM" id="SignalP"/>
    </source>
</evidence>
<dbReference type="InterPro" id="IPR045272">
    <property type="entry name" value="ANXUR1/2-like"/>
</dbReference>
<keyword evidence="8" id="KW-1133">Transmembrane helix</keyword>
<dbReference type="Gene3D" id="2.60.120.430">
    <property type="entry name" value="Galactose-binding lectin"/>
    <property type="match status" value="3"/>
</dbReference>
<sequence length="653" mass="73093">MVLFPLLLLQFHSVLLVSSSNFIPGKYFINCGTKSDLNVVYRHVVGDPNNDTFSVGPSSTVSATNSDTSLHDNARIFTNQTSFDFSIDEFGIFYVRLHFFPFASGSTNLADALFDVSASNFSLLSDFGVKTNDALPVIKEYLLTINETLFSIHFTPQQNSFAFLSAIEVFLIPDPEFVMDDEIGVSSVGKETRFHGLRSQVFHTLHRHRVNIGGPQNNDSFWRNWIPDDRYLVAGGFAKTCFPFTGKYFINCGTKSDLNVVYRHVVGDPNNDTFSVGPSSTVFHTLHRHRVNIGGPQNNDSGWIPDDRYLVAGGFAKTCFPFTGKYFINCGSKLDLNVEDRHFVGDLNKDTFSVGPSSTVSATNSDTSLYDSARIFTNETSFDFSIDEFGIFYVRLHFFPFASGSTNLADALFDVSASNFSLLSNFGVKTNDALPVIKEYLLTINATSFSIHFTPQKNSFAFVSAIEVFLIPDPDFVMDEFTHVTPIGQSTQYYGVRSQVLHTIHRVNIGGPQNNDSLWRNWIPDDRYLEAGGGGLAKTCVPFVGTLHYDVMGANVHSASDIVYRTCREMKLNQSGQASVSDEISWRFDVSRNSKHLVRVHFCDIVSLSAGVFKFNLYIYDNFFQPIDPSILGPQLAAPYYWTLWSIQVIWDL</sequence>
<keyword evidence="6" id="KW-0547">Nucleotide-binding</keyword>
<dbReference type="GO" id="GO:0016020">
    <property type="term" value="C:membrane"/>
    <property type="evidence" value="ECO:0007669"/>
    <property type="project" value="UniProtKB-SubCell"/>
</dbReference>
<evidence type="ECO:0000313" key="14">
    <source>
        <dbReference type="Proteomes" id="UP000516437"/>
    </source>
</evidence>
<evidence type="ECO:0000256" key="10">
    <source>
        <dbReference type="ARBA" id="ARBA00023180"/>
    </source>
</evidence>
<reference evidence="13 14" key="1">
    <citation type="journal article" date="2019" name="Plant Biotechnol. J.">
        <title>The red bayberry genome and genetic basis of sex determination.</title>
        <authorList>
            <person name="Jia H.M."/>
            <person name="Jia H.J."/>
            <person name="Cai Q.L."/>
            <person name="Wang Y."/>
            <person name="Zhao H.B."/>
            <person name="Yang W.F."/>
            <person name="Wang G.Y."/>
            <person name="Li Y.H."/>
            <person name="Zhan D.L."/>
            <person name="Shen Y.T."/>
            <person name="Niu Q.F."/>
            <person name="Chang L."/>
            <person name="Qiu J."/>
            <person name="Zhao L."/>
            <person name="Xie H.B."/>
            <person name="Fu W.Y."/>
            <person name="Jin J."/>
            <person name="Li X.W."/>
            <person name="Jiao Y."/>
            <person name="Zhou C.C."/>
            <person name="Tu T."/>
            <person name="Chai C.Y."/>
            <person name="Gao J.L."/>
            <person name="Fan L.J."/>
            <person name="van de Weg E."/>
            <person name="Wang J.Y."/>
            <person name="Gao Z.S."/>
        </authorList>
    </citation>
    <scope>NUCLEOTIDE SEQUENCE [LARGE SCALE GENOMIC DNA]</scope>
    <source>
        <tissue evidence="13">Leaves</tissue>
    </source>
</reference>
<dbReference type="GO" id="GO:0004714">
    <property type="term" value="F:transmembrane receptor protein tyrosine kinase activity"/>
    <property type="evidence" value="ECO:0007669"/>
    <property type="project" value="InterPro"/>
</dbReference>
<evidence type="ECO:0000256" key="3">
    <source>
        <dbReference type="ARBA" id="ARBA00022679"/>
    </source>
</evidence>